<gene>
    <name evidence="2" type="ORF">E2I14_04325</name>
</gene>
<evidence type="ECO:0000313" key="2">
    <source>
        <dbReference type="EMBL" id="TDK67011.1"/>
    </source>
</evidence>
<evidence type="ECO:0000313" key="3">
    <source>
        <dbReference type="Proteomes" id="UP000294829"/>
    </source>
</evidence>
<dbReference type="Pfam" id="PF07793">
    <property type="entry name" value="DUF1631"/>
    <property type="match status" value="1"/>
</dbReference>
<dbReference type="Proteomes" id="UP000294829">
    <property type="component" value="Unassembled WGS sequence"/>
</dbReference>
<name>A0A4R5W301_9BURK</name>
<dbReference type="InterPro" id="IPR012434">
    <property type="entry name" value="DUF1631"/>
</dbReference>
<sequence>MITEKPSATKGMSQSSRILILQSLIPIATSLTATQLEGFTLRLGEALFKLSDQSVRPEEANISFHSYNHIKKNSSAFYRLASSKLSELFAREVRILEKGHQQRQLEDDASLALVTFDEMENKVLLETLTQAVELDNADELVKLNLRISHLLKIDQMSVKTNPFRPEVFLKAIYKAWCEFEPVSDSHHLMLRIMRPEIFLQLNPILRELNNALKDRGILPKDTDLYKFNKHKQSPASASSTLSKKQTVDPFFESKIKGILYANQPTEGEQQLNPNDFGAPNSNGNGSGSNYSSNHGAANAGANPGSQSGAGTPGTITIDRAFFEYLTGIQSKTVQIGSENHNATTLRGIVDQAPVNTISQIDSNTIGLLAKIFDFVFSDPHIPADLKSLIGQLQIPTLKAALIDREFFFKQTHPARVLIDTLAKSSVTWNPDKGVDDPLYKMIAKTVERVQNEFDQQLELFTDVAADLTQFIEEEERISEKALEEPIAQAIQQEKIRQARELASNDVAARTDTGEVAGFIESFLEQQWVNILVLAHTVKEQKPQALERTLKTMDDLIWSVKPKNSVEERHELVNKLPALLSSLNTWLNAIKWEDPSRVIFFSKLAERHASIARAPLEVSARRQVELAVNVAQKASERSMQKSRMDHSIPDQFVFFIDQIERGNWFDFTRNNGSVVRFKLAWVSPRRSRFIFTNRQGHDAFSISSEELIEIFRSGRAVLISDDPVVERALQAVLDERSE</sequence>
<feature type="region of interest" description="Disordered" evidence="1">
    <location>
        <begin position="266"/>
        <end position="312"/>
    </location>
</feature>
<reference evidence="2 3" key="1">
    <citation type="submission" date="2019-03" db="EMBL/GenBank/DDBJ databases">
        <title>Sapientia aquatica gen. nov., sp. nov., isolated from a crater lake.</title>
        <authorList>
            <person name="Felfoldi T."/>
            <person name="Szabo A."/>
            <person name="Toth E."/>
            <person name="Schumann P."/>
            <person name="Keki Z."/>
            <person name="Marialigeti K."/>
            <person name="Mathe I."/>
        </authorList>
    </citation>
    <scope>NUCLEOTIDE SEQUENCE [LARGE SCALE GENOMIC DNA]</scope>
    <source>
        <strain evidence="2 3">SA-152</strain>
    </source>
</reference>
<dbReference type="EMBL" id="SMYL01000002">
    <property type="protein sequence ID" value="TDK67011.1"/>
    <property type="molecule type" value="Genomic_DNA"/>
</dbReference>
<keyword evidence="3" id="KW-1185">Reference proteome</keyword>
<protein>
    <submittedName>
        <fullName evidence="2">DUF1631 family protein</fullName>
    </submittedName>
</protein>
<proteinExistence type="predicted"/>
<organism evidence="2 3">
    <name type="scientific">Sapientia aquatica</name>
    <dbReference type="NCBI Taxonomy" id="1549640"/>
    <lineage>
        <taxon>Bacteria</taxon>
        <taxon>Pseudomonadati</taxon>
        <taxon>Pseudomonadota</taxon>
        <taxon>Betaproteobacteria</taxon>
        <taxon>Burkholderiales</taxon>
        <taxon>Oxalobacteraceae</taxon>
        <taxon>Sapientia</taxon>
    </lineage>
</organism>
<comment type="caution">
    <text evidence="2">The sequence shown here is derived from an EMBL/GenBank/DDBJ whole genome shotgun (WGS) entry which is preliminary data.</text>
</comment>
<evidence type="ECO:0000256" key="1">
    <source>
        <dbReference type="SAM" id="MobiDB-lite"/>
    </source>
</evidence>
<dbReference type="RefSeq" id="WP_133325833.1">
    <property type="nucleotide sequence ID" value="NZ_SMYL01000002.1"/>
</dbReference>
<accession>A0A4R5W301</accession>
<feature type="compositionally biased region" description="Low complexity" evidence="1">
    <location>
        <begin position="277"/>
        <end position="309"/>
    </location>
</feature>
<dbReference type="AlphaFoldDB" id="A0A4R5W301"/>
<dbReference type="OrthoDB" id="6188167at2"/>